<name>A0A269TIS0_9BACT</name>
<dbReference type="PROSITE" id="PS51257">
    <property type="entry name" value="PROKAR_LIPOPROTEIN"/>
    <property type="match status" value="1"/>
</dbReference>
<feature type="compositionally biased region" description="Low complexity" evidence="1">
    <location>
        <begin position="659"/>
        <end position="674"/>
    </location>
</feature>
<reference evidence="4" key="1">
    <citation type="submission" date="2017-08" db="EMBL/GenBank/DDBJ databases">
        <authorList>
            <person name="Alvarez-Ponce D."/>
            <person name="Weitzman C.L."/>
            <person name="Tillett R.L."/>
            <person name="Sandmeier F.C."/>
            <person name="Tracy C.R."/>
        </authorList>
    </citation>
    <scope>NUCLEOTIDE SEQUENCE [LARGE SCALE GENOMIC DNA]</scope>
    <source>
        <strain evidence="4">723</strain>
    </source>
</reference>
<sequence>MKKIKFLLPLAGIMSVSVAAVAISCGQTDPKRSDLTIIADIKVSVDNKTVTAKGDKTAAEFVAAINGISATQSITQKIDSVSALLNDATKAQFNSDLKTALNTSGVTVALNAAVDSTNANQVKVTLSFQLNDAKDSAVVTVNGLKVSTDETASQKANRELTAIKAALANVTLTAASNQTANKFLTDFNAAADNSAKLAVLKAASTANANLTTFETELAKATVVSLTATMSGNNVVISTVINKENATAEVADRTISTTVSGFAAETDPEVIDKQLLDLKNELTGVALSYNSGLEVNTTATIFKTTLETKTTTAEKLEYLKSVVLQNDNYTKVTTAFDSVTVSSIEATVDGTTVKLSTTITRDNATTPQTVETLINNFPTEANKTEVDVELEAKVTKLDALDLTYAKGGTTNYTVATLVADNTLTLEKLRSLLSSESQALLTPELADLELGANLTLKAVEGNNTEVTASFTINKEGSTSAKTVSLKIKGLYTTEELGAISSEQDAKLKEIVDALKDKTLTYDKDRATKFTATTFAATPNPNIDFIYEFVTNETEIKAKLDEATSVSIVLKVEEQTTSDSSASAGTTGGADTGTNSTGSTDGATTGNTEGSGDATTGSEGGTTAGNADGSDAGTTGSGDTTSGSTAGSEGDGTSSGTGSGDGSTSSTTPQEETPAVTTTTVKVVKATVTVNLVGASNTQDVELTITGFYTDDEIETLKKENQEFAAKVQLTEAIISKLTTEQASLKAATDQGTTLKSKENTSIAEINDAMKDKSSMDEFKAQLPEDQASVIDAILAKFDIENSVKTVTFESLLPSGPGTSGLTTGLLNLKVSYKQKEDDANSFYETIIQIKVTELTAK</sequence>
<gene>
    <name evidence="3" type="ORF">CJJ23_02275</name>
</gene>
<feature type="signal peptide" evidence="2">
    <location>
        <begin position="1"/>
        <end position="22"/>
    </location>
</feature>
<evidence type="ECO:0008006" key="5">
    <source>
        <dbReference type="Google" id="ProtNLM"/>
    </source>
</evidence>
<dbReference type="Proteomes" id="UP000216943">
    <property type="component" value="Unassembled WGS sequence"/>
</dbReference>
<dbReference type="AlphaFoldDB" id="A0A269TIS0"/>
<feature type="compositionally biased region" description="Low complexity" evidence="1">
    <location>
        <begin position="621"/>
        <end position="645"/>
    </location>
</feature>
<accession>A0A269TIS0</accession>
<evidence type="ECO:0000313" key="3">
    <source>
        <dbReference type="EMBL" id="PAK21344.1"/>
    </source>
</evidence>
<evidence type="ECO:0000256" key="1">
    <source>
        <dbReference type="SAM" id="MobiDB-lite"/>
    </source>
</evidence>
<organism evidence="3 4">
    <name type="scientific">Mycoplasmopsis agassizii</name>
    <dbReference type="NCBI Taxonomy" id="33922"/>
    <lineage>
        <taxon>Bacteria</taxon>
        <taxon>Bacillati</taxon>
        <taxon>Mycoplasmatota</taxon>
        <taxon>Mycoplasmoidales</taxon>
        <taxon>Metamycoplasmataceae</taxon>
        <taxon>Mycoplasmopsis</taxon>
    </lineage>
</organism>
<dbReference type="EMBL" id="NQNY01000006">
    <property type="protein sequence ID" value="PAK21344.1"/>
    <property type="molecule type" value="Genomic_DNA"/>
</dbReference>
<feature type="chain" id="PRO_5012447726" description="Lipoprotein associated domain-containing protein" evidence="2">
    <location>
        <begin position="23"/>
        <end position="855"/>
    </location>
</feature>
<dbReference type="OrthoDB" id="9913831at2"/>
<protein>
    <recommendedName>
        <fullName evidence="5">Lipoprotein associated domain-containing protein</fullName>
    </recommendedName>
</protein>
<feature type="compositionally biased region" description="Gly residues" evidence="1">
    <location>
        <begin position="646"/>
        <end position="658"/>
    </location>
</feature>
<dbReference type="RefSeq" id="WP_095334758.1">
    <property type="nucleotide sequence ID" value="NZ_NQNY01000006.1"/>
</dbReference>
<evidence type="ECO:0000313" key="4">
    <source>
        <dbReference type="Proteomes" id="UP000216943"/>
    </source>
</evidence>
<feature type="region of interest" description="Disordered" evidence="1">
    <location>
        <begin position="571"/>
        <end position="674"/>
    </location>
</feature>
<keyword evidence="2" id="KW-0732">Signal</keyword>
<proteinExistence type="predicted"/>
<feature type="compositionally biased region" description="Low complexity" evidence="1">
    <location>
        <begin position="589"/>
        <end position="614"/>
    </location>
</feature>
<evidence type="ECO:0000256" key="2">
    <source>
        <dbReference type="SAM" id="SignalP"/>
    </source>
</evidence>
<comment type="caution">
    <text evidence="3">The sequence shown here is derived from an EMBL/GenBank/DDBJ whole genome shotgun (WGS) entry which is preliminary data.</text>
</comment>